<evidence type="ECO:0000313" key="1">
    <source>
        <dbReference type="EMBL" id="EYC52739.1"/>
    </source>
</evidence>
<gene>
    <name evidence="1" type="ORF">AZ34_00445</name>
</gene>
<sequence>MTDLCKRPRSRFRSKPDQGLASEYIQRNDRTKRLQRFNNGEDALKHGLNLHRHLEPTGINRIALHVVVKDPMDFSDDFNQRGVGQAAFGGHDKWRCVGFPDGWFYGSTTRRYYIIRAVLPAMFICGSSPPLSLQYLIANLSNEFVLFSSHRVA</sequence>
<name>A0A016XKW7_9BURK</name>
<accession>A0A016XKW7</accession>
<proteinExistence type="predicted"/>
<comment type="caution">
    <text evidence="1">The sequence shown here is derived from an EMBL/GenBank/DDBJ whole genome shotgun (WGS) entry which is preliminary data.</text>
</comment>
<dbReference type="Proteomes" id="UP000023268">
    <property type="component" value="Unassembled WGS sequence"/>
</dbReference>
<dbReference type="AlphaFoldDB" id="A0A016XKW7"/>
<dbReference type="EMBL" id="JEMG01000001">
    <property type="protein sequence ID" value="EYC52739.1"/>
    <property type="molecule type" value="Genomic_DNA"/>
</dbReference>
<reference evidence="1 2" key="1">
    <citation type="submission" date="2014-02" db="EMBL/GenBank/DDBJ databases">
        <title>Draft Genome of Hylemonella gracilis isolated from the Niagara River.</title>
        <authorList>
            <person name="Pawlowski D.R."/>
            <person name="Koudelka G.B."/>
        </authorList>
    </citation>
    <scope>NUCLEOTIDE SEQUENCE [LARGE SCALE GENOMIC DNA]</scope>
    <source>
        <strain evidence="1 2">Niagara R</strain>
    </source>
</reference>
<evidence type="ECO:0000313" key="2">
    <source>
        <dbReference type="Proteomes" id="UP000023268"/>
    </source>
</evidence>
<organism evidence="1 2">
    <name type="scientific">Hylemonella gracilis str. Niagara R</name>
    <dbReference type="NCBI Taxonomy" id="1458275"/>
    <lineage>
        <taxon>Bacteria</taxon>
        <taxon>Pseudomonadati</taxon>
        <taxon>Pseudomonadota</taxon>
        <taxon>Betaproteobacteria</taxon>
        <taxon>Burkholderiales</taxon>
        <taxon>Comamonadaceae</taxon>
        <taxon>Hylemonella</taxon>
    </lineage>
</organism>
<protein>
    <submittedName>
        <fullName evidence="1">Uncharacterized protein</fullName>
    </submittedName>
</protein>